<gene>
    <name evidence="3" type="ORF">BGAL_0176g00090</name>
</gene>
<keyword evidence="4" id="KW-1185">Reference proteome</keyword>
<feature type="compositionally biased region" description="Polar residues" evidence="1">
    <location>
        <begin position="19"/>
        <end position="41"/>
    </location>
</feature>
<feature type="compositionally biased region" description="Low complexity" evidence="1">
    <location>
        <begin position="1"/>
        <end position="18"/>
    </location>
</feature>
<evidence type="ECO:0000313" key="4">
    <source>
        <dbReference type="Proteomes" id="UP000308671"/>
    </source>
</evidence>
<dbReference type="InterPro" id="IPR045518">
    <property type="entry name" value="2EXR"/>
</dbReference>
<accession>A0A4S8QXX4</accession>
<feature type="domain" description="2EXR" evidence="2">
    <location>
        <begin position="48"/>
        <end position="140"/>
    </location>
</feature>
<organism evidence="3 4">
    <name type="scientific">Botrytis galanthina</name>
    <dbReference type="NCBI Taxonomy" id="278940"/>
    <lineage>
        <taxon>Eukaryota</taxon>
        <taxon>Fungi</taxon>
        <taxon>Dikarya</taxon>
        <taxon>Ascomycota</taxon>
        <taxon>Pezizomycotina</taxon>
        <taxon>Leotiomycetes</taxon>
        <taxon>Helotiales</taxon>
        <taxon>Sclerotiniaceae</taxon>
        <taxon>Botrytis</taxon>
    </lineage>
</organism>
<feature type="region of interest" description="Disordered" evidence="1">
    <location>
        <begin position="1"/>
        <end position="48"/>
    </location>
</feature>
<proteinExistence type="predicted"/>
<sequence length="316" mass="36379">MDSQDQSSDQAPAQDQSSNGQASTQDQSSNIQAPAQNQSPDNRPPVKFTLFPQLPVDIRVTIWKATLIPRLLSRRSQPLNPIYVPSLPGVNAEARGEALRVYLNIAISPEHLHNLRLSRKISNPKGDRITVFFNPEIDVVFDDSLRCDVYPMSNNDQFNANTPSRSPLLINPDFVKKIQVSTNVFLNSFWNWEHTSWNWRYNYYAFEEMNLDVYGPLVNRMGFTYLHFNNLNEFIVQDFDCAFPHRLDSPDMRARCREFLGTIFKAETTRESKAHIKVSIPKIVIRQGAKVGICDHCIVLFTPWTKWPLEQPFTSY</sequence>
<name>A0A4S8QXX4_9HELO</name>
<evidence type="ECO:0000256" key="1">
    <source>
        <dbReference type="SAM" id="MobiDB-lite"/>
    </source>
</evidence>
<comment type="caution">
    <text evidence="3">The sequence shown here is derived from an EMBL/GenBank/DDBJ whole genome shotgun (WGS) entry which is preliminary data.</text>
</comment>
<evidence type="ECO:0000259" key="2">
    <source>
        <dbReference type="Pfam" id="PF20150"/>
    </source>
</evidence>
<dbReference type="Pfam" id="PF20150">
    <property type="entry name" value="2EXR"/>
    <property type="match status" value="1"/>
</dbReference>
<reference evidence="3 4" key="1">
    <citation type="submission" date="2017-12" db="EMBL/GenBank/DDBJ databases">
        <title>Comparative genomics of Botrytis spp.</title>
        <authorList>
            <person name="Valero-Jimenez C.A."/>
            <person name="Tapia P."/>
            <person name="Veloso J."/>
            <person name="Silva-Moreno E."/>
            <person name="Staats M."/>
            <person name="Valdes J.H."/>
            <person name="Van Kan J.A.L."/>
        </authorList>
    </citation>
    <scope>NUCLEOTIDE SEQUENCE [LARGE SCALE GENOMIC DNA]</scope>
    <source>
        <strain evidence="3 4">MUCL435</strain>
    </source>
</reference>
<dbReference type="OrthoDB" id="3535554at2759"/>
<dbReference type="Proteomes" id="UP000308671">
    <property type="component" value="Unassembled WGS sequence"/>
</dbReference>
<evidence type="ECO:0000313" key="3">
    <source>
        <dbReference type="EMBL" id="THV49850.1"/>
    </source>
</evidence>
<protein>
    <recommendedName>
        <fullName evidence="2">2EXR domain-containing protein</fullName>
    </recommendedName>
</protein>
<dbReference type="AlphaFoldDB" id="A0A4S8QXX4"/>
<dbReference type="EMBL" id="PQXL01000176">
    <property type="protein sequence ID" value="THV49850.1"/>
    <property type="molecule type" value="Genomic_DNA"/>
</dbReference>